<proteinExistence type="predicted"/>
<dbReference type="InterPro" id="IPR008792">
    <property type="entry name" value="PQQD"/>
</dbReference>
<dbReference type="Gene3D" id="1.10.10.1150">
    <property type="entry name" value="Coenzyme PQQ synthesis protein D (PqqD)"/>
    <property type="match status" value="1"/>
</dbReference>
<evidence type="ECO:0000313" key="4">
    <source>
        <dbReference type="EMBL" id="ADD41868.1"/>
    </source>
</evidence>
<dbReference type="STRING" id="446470.Snas_2176"/>
<name>D3Q201_STANL</name>
<dbReference type="Proteomes" id="UP000000844">
    <property type="component" value="Chromosome"/>
</dbReference>
<evidence type="ECO:0000256" key="1">
    <source>
        <dbReference type="ARBA" id="ARBA00004886"/>
    </source>
</evidence>
<dbReference type="AlphaFoldDB" id="D3Q201"/>
<dbReference type="OrthoDB" id="7995890at2"/>
<gene>
    <name evidence="4" type="ordered locus">Snas_2176</name>
</gene>
<dbReference type="InterPro" id="IPR041881">
    <property type="entry name" value="PqqD_sf"/>
</dbReference>
<comment type="subunit">
    <text evidence="2">Monomer. Interacts with PqqE.</text>
</comment>
<evidence type="ECO:0000256" key="3">
    <source>
        <dbReference type="ARBA" id="ARBA00022905"/>
    </source>
</evidence>
<sequence>MRSEHTRPRLRNGVMLSFDPVRDCHVVLFPEGVIVPNETAVEILRLCDGASSVSEITQALRDRFAGVCDSEVTAVIDRFADRRIVEWI</sequence>
<dbReference type="Pfam" id="PF05402">
    <property type="entry name" value="PqqD"/>
    <property type="match status" value="1"/>
</dbReference>
<dbReference type="HOGENOM" id="CLU_163864_1_0_11"/>
<keyword evidence="3" id="KW-0884">PQQ biosynthesis</keyword>
<evidence type="ECO:0000313" key="5">
    <source>
        <dbReference type="Proteomes" id="UP000000844"/>
    </source>
</evidence>
<protein>
    <submittedName>
        <fullName evidence="4">Coenzyme PQQ synthesis D</fullName>
    </submittedName>
</protein>
<reference evidence="4 5" key="1">
    <citation type="journal article" date="2009" name="Stand. Genomic Sci.">
        <title>Complete genome sequence of Stackebrandtia nassauensis type strain (LLR-40K-21).</title>
        <authorList>
            <person name="Munk C."/>
            <person name="Lapidus A."/>
            <person name="Copeland A."/>
            <person name="Jando M."/>
            <person name="Mayilraj S."/>
            <person name="Glavina Del Rio T."/>
            <person name="Nolan M."/>
            <person name="Chen F."/>
            <person name="Lucas S."/>
            <person name="Tice H."/>
            <person name="Cheng J.F."/>
            <person name="Han C."/>
            <person name="Detter J.C."/>
            <person name="Bruce D."/>
            <person name="Goodwin L."/>
            <person name="Chain P."/>
            <person name="Pitluck S."/>
            <person name="Goker M."/>
            <person name="Ovchinikova G."/>
            <person name="Pati A."/>
            <person name="Ivanova N."/>
            <person name="Mavromatis K."/>
            <person name="Chen A."/>
            <person name="Palaniappan K."/>
            <person name="Land M."/>
            <person name="Hauser L."/>
            <person name="Chang Y.J."/>
            <person name="Jeffries C.D."/>
            <person name="Bristow J."/>
            <person name="Eisen J.A."/>
            <person name="Markowitz V."/>
            <person name="Hugenholtz P."/>
            <person name="Kyrpides N.C."/>
            <person name="Klenk H.P."/>
        </authorList>
    </citation>
    <scope>NUCLEOTIDE SEQUENCE [LARGE SCALE GENOMIC DNA]</scope>
    <source>
        <strain evidence="5">DSM 44728 / CIP 108903 / NRRL B-16338 / NBRC 102104 / LLR-40K-21</strain>
    </source>
</reference>
<dbReference type="NCBIfam" id="TIGR03859">
    <property type="entry name" value="PQQ_PqqD"/>
    <property type="match status" value="1"/>
</dbReference>
<keyword evidence="5" id="KW-1185">Reference proteome</keyword>
<organism evidence="4 5">
    <name type="scientific">Stackebrandtia nassauensis (strain DSM 44728 / CIP 108903 / NRRL B-16338 / NBRC 102104 / LLR-40K-21)</name>
    <dbReference type="NCBI Taxonomy" id="446470"/>
    <lineage>
        <taxon>Bacteria</taxon>
        <taxon>Bacillati</taxon>
        <taxon>Actinomycetota</taxon>
        <taxon>Actinomycetes</taxon>
        <taxon>Glycomycetales</taxon>
        <taxon>Glycomycetaceae</taxon>
        <taxon>Stackebrandtia</taxon>
    </lineage>
</organism>
<dbReference type="GO" id="GO:0018189">
    <property type="term" value="P:pyrroloquinoline quinone biosynthetic process"/>
    <property type="evidence" value="ECO:0007669"/>
    <property type="project" value="UniProtKB-UniPathway"/>
</dbReference>
<dbReference type="InterPro" id="IPR022479">
    <property type="entry name" value="PqqD_bac"/>
</dbReference>
<dbReference type="GO" id="GO:0048038">
    <property type="term" value="F:quinone binding"/>
    <property type="evidence" value="ECO:0007669"/>
    <property type="project" value="InterPro"/>
</dbReference>
<dbReference type="KEGG" id="sna:Snas_2176"/>
<evidence type="ECO:0000256" key="2">
    <source>
        <dbReference type="ARBA" id="ARBA00011741"/>
    </source>
</evidence>
<comment type="pathway">
    <text evidence="1">Cofactor biosynthesis; pyrroloquinoline quinone biosynthesis.</text>
</comment>
<accession>D3Q201</accession>
<dbReference type="UniPathway" id="UPA00539"/>
<dbReference type="EMBL" id="CP001778">
    <property type="protein sequence ID" value="ADD41868.1"/>
    <property type="molecule type" value="Genomic_DNA"/>
</dbReference>
<dbReference type="RefSeq" id="WP_013017439.1">
    <property type="nucleotide sequence ID" value="NC_013947.1"/>
</dbReference>